<organism evidence="2 3">
    <name type="scientific">Pararge aegeria aegeria</name>
    <dbReference type="NCBI Taxonomy" id="348720"/>
    <lineage>
        <taxon>Eukaryota</taxon>
        <taxon>Metazoa</taxon>
        <taxon>Ecdysozoa</taxon>
        <taxon>Arthropoda</taxon>
        <taxon>Hexapoda</taxon>
        <taxon>Insecta</taxon>
        <taxon>Pterygota</taxon>
        <taxon>Neoptera</taxon>
        <taxon>Endopterygota</taxon>
        <taxon>Lepidoptera</taxon>
        <taxon>Glossata</taxon>
        <taxon>Ditrysia</taxon>
        <taxon>Papilionoidea</taxon>
        <taxon>Nymphalidae</taxon>
        <taxon>Satyrinae</taxon>
        <taxon>Satyrini</taxon>
        <taxon>Parargina</taxon>
        <taxon>Pararge</taxon>
    </lineage>
</organism>
<evidence type="ECO:0000256" key="1">
    <source>
        <dbReference type="SAM" id="MobiDB-lite"/>
    </source>
</evidence>
<accession>A0A8S4RHG4</accession>
<comment type="caution">
    <text evidence="2">The sequence shown here is derived from an EMBL/GenBank/DDBJ whole genome shotgun (WGS) entry which is preliminary data.</text>
</comment>
<protein>
    <submittedName>
        <fullName evidence="2">Jg16119 protein</fullName>
    </submittedName>
</protein>
<feature type="region of interest" description="Disordered" evidence="1">
    <location>
        <begin position="32"/>
        <end position="99"/>
    </location>
</feature>
<gene>
    <name evidence="2" type="primary">jg16119</name>
    <name evidence="2" type="ORF">PAEG_LOCUS12803</name>
</gene>
<dbReference type="EMBL" id="CAKXAJ010025113">
    <property type="protein sequence ID" value="CAH2235128.1"/>
    <property type="molecule type" value="Genomic_DNA"/>
</dbReference>
<evidence type="ECO:0000313" key="2">
    <source>
        <dbReference type="EMBL" id="CAH2235128.1"/>
    </source>
</evidence>
<reference evidence="2" key="1">
    <citation type="submission" date="2022-03" db="EMBL/GenBank/DDBJ databases">
        <authorList>
            <person name="Lindestad O."/>
        </authorList>
    </citation>
    <scope>NUCLEOTIDE SEQUENCE</scope>
</reference>
<dbReference type="AlphaFoldDB" id="A0A8S4RHG4"/>
<proteinExistence type="predicted"/>
<feature type="compositionally biased region" description="Polar residues" evidence="1">
    <location>
        <begin position="89"/>
        <end position="99"/>
    </location>
</feature>
<sequence>MKRRMFAHADYKPCDHLHGIAPALDRPITGCPIPREILQSPPPARQRGGTNGDVDDARPIVCDKIPARAGDDFADKDAGTLHGHDKPTGSKQMIAGSSP</sequence>
<dbReference type="Proteomes" id="UP000838756">
    <property type="component" value="Unassembled WGS sequence"/>
</dbReference>
<keyword evidence="3" id="KW-1185">Reference proteome</keyword>
<feature type="compositionally biased region" description="Basic and acidic residues" evidence="1">
    <location>
        <begin position="65"/>
        <end position="88"/>
    </location>
</feature>
<evidence type="ECO:0000313" key="3">
    <source>
        <dbReference type="Proteomes" id="UP000838756"/>
    </source>
</evidence>
<name>A0A8S4RHG4_9NEOP</name>